<evidence type="ECO:0000256" key="1">
    <source>
        <dbReference type="SAM" id="MobiDB-lite"/>
    </source>
</evidence>
<proteinExistence type="predicted"/>
<dbReference type="PANTHER" id="PTHR33356">
    <property type="entry name" value="TIP41-LIKE PROTEIN"/>
    <property type="match status" value="1"/>
</dbReference>
<dbReference type="Gramene" id="Vigun05g111500.1.v1.2">
    <property type="protein sequence ID" value="Vigun05g111500.1.v1.2"/>
    <property type="gene ID" value="Vigun05g111500.v1.2"/>
</dbReference>
<evidence type="ECO:0000313" key="3">
    <source>
        <dbReference type="Proteomes" id="UP000501690"/>
    </source>
</evidence>
<evidence type="ECO:0008006" key="4">
    <source>
        <dbReference type="Google" id="ProtNLM"/>
    </source>
</evidence>
<keyword evidence="3" id="KW-1185">Reference proteome</keyword>
<evidence type="ECO:0000313" key="2">
    <source>
        <dbReference type="EMBL" id="QCE11820.1"/>
    </source>
</evidence>
<dbReference type="OrthoDB" id="747893at2759"/>
<gene>
    <name evidence="2" type="ORF">DEO72_LG10g3057</name>
</gene>
<sequence length="402" mass="44059">MADNLDDGEFWLPPQFLADDDVPATPFQEKRQPLQHDALLFPSEFPYGFPSSELASPVDSTAGGSSETESDEEEQLVAELSLRLARSSLQTDNKSVGRFLSGSPQSTLCDFGSGCGCGKGSSQGSPDGVCKMSSAKTTWDLLHAAAGEVERMRLSEEGFSLNQHNGHMVPQRKPSPITTTLPSKTATTINPDVGFYAHQPLSHHQQLQIAHFQLLRQQQLAKQQNTVWNVQKQCGGVYSQRQQQVVGNRGRNSDVTGRNVRPLGLSASAWPPLQHAKQQNQQYGSGMRAVFLGNPSGRRECAGTGVFLPRRVDSPAEPRKKPACSTVLVPARVAQALNLNLDDMVGGQPPQPMQRFNAGSNLENGAAVSRLRSNYVLSQQKRNLKSQPAVYHEFRLPQEWTY</sequence>
<name>A0A4D6ND75_VIGUN</name>
<dbReference type="EMBL" id="CP039354">
    <property type="protein sequence ID" value="QCE11820.1"/>
    <property type="molecule type" value="Genomic_DNA"/>
</dbReference>
<feature type="region of interest" description="Disordered" evidence="1">
    <location>
        <begin position="1"/>
        <end position="31"/>
    </location>
</feature>
<reference evidence="2 3" key="1">
    <citation type="submission" date="2019-04" db="EMBL/GenBank/DDBJ databases">
        <title>An improved genome assembly and genetic linkage map for asparagus bean, Vigna unguiculata ssp. sesquipedialis.</title>
        <authorList>
            <person name="Xia Q."/>
            <person name="Zhang R."/>
            <person name="Dong Y."/>
        </authorList>
    </citation>
    <scope>NUCLEOTIDE SEQUENCE [LARGE SCALE GENOMIC DNA]</scope>
    <source>
        <tissue evidence="2">Leaf</tissue>
    </source>
</reference>
<feature type="region of interest" description="Disordered" evidence="1">
    <location>
        <begin position="51"/>
        <end position="74"/>
    </location>
</feature>
<dbReference type="AlphaFoldDB" id="A0A4D6ND75"/>
<accession>A0A4D6ND75</accession>
<organism evidence="2 3">
    <name type="scientific">Vigna unguiculata</name>
    <name type="common">Cowpea</name>
    <dbReference type="NCBI Taxonomy" id="3917"/>
    <lineage>
        <taxon>Eukaryota</taxon>
        <taxon>Viridiplantae</taxon>
        <taxon>Streptophyta</taxon>
        <taxon>Embryophyta</taxon>
        <taxon>Tracheophyta</taxon>
        <taxon>Spermatophyta</taxon>
        <taxon>Magnoliopsida</taxon>
        <taxon>eudicotyledons</taxon>
        <taxon>Gunneridae</taxon>
        <taxon>Pentapetalae</taxon>
        <taxon>rosids</taxon>
        <taxon>fabids</taxon>
        <taxon>Fabales</taxon>
        <taxon>Fabaceae</taxon>
        <taxon>Papilionoideae</taxon>
        <taxon>50 kb inversion clade</taxon>
        <taxon>NPAAA clade</taxon>
        <taxon>indigoferoid/millettioid clade</taxon>
        <taxon>Phaseoleae</taxon>
        <taxon>Vigna</taxon>
    </lineage>
</organism>
<dbReference type="PANTHER" id="PTHR33356:SF5">
    <property type="entry name" value="TIP41-LIKE PROTEIN"/>
    <property type="match status" value="1"/>
</dbReference>
<dbReference type="Proteomes" id="UP000501690">
    <property type="component" value="Linkage Group LG10"/>
</dbReference>
<protein>
    <recommendedName>
        <fullName evidence="4">TIP41-like protein</fullName>
    </recommendedName>
</protein>